<keyword evidence="1" id="KW-0472">Membrane</keyword>
<name>A0A6C0CLB5_9ZZZZ</name>
<sequence length="206" mass="22027">MEIPILVIWISAAIGIAAAVISVIALINANKKPRPYVSVPAKATAPVTLDETTGEIALVKDPVFASTVTGSNFNLSGFTFPNKVLYAAEDFTFTWSGMGASSVPAHFTLFRVGQMVTIVLKPFNYPSSQTNVVPFIGGNPVGWAPKSDVIFPIIANHDNAYVQCTMKINTNMTIYIYGPIFSNGINTSSGGLAFPLDICATWPMSM</sequence>
<keyword evidence="1" id="KW-1133">Transmembrane helix</keyword>
<dbReference type="EMBL" id="MN739448">
    <property type="protein sequence ID" value="QHT05007.1"/>
    <property type="molecule type" value="Genomic_DNA"/>
</dbReference>
<proteinExistence type="predicted"/>
<accession>A0A6C0CLB5</accession>
<evidence type="ECO:0000313" key="2">
    <source>
        <dbReference type="EMBL" id="QHT05007.1"/>
    </source>
</evidence>
<keyword evidence="1" id="KW-0812">Transmembrane</keyword>
<evidence type="ECO:0000256" key="1">
    <source>
        <dbReference type="SAM" id="Phobius"/>
    </source>
</evidence>
<feature type="transmembrane region" description="Helical" evidence="1">
    <location>
        <begin position="6"/>
        <end position="27"/>
    </location>
</feature>
<protein>
    <submittedName>
        <fullName evidence="2">Uncharacterized protein</fullName>
    </submittedName>
</protein>
<reference evidence="2" key="1">
    <citation type="journal article" date="2020" name="Nature">
        <title>Giant virus diversity and host interactions through global metagenomics.</title>
        <authorList>
            <person name="Schulz F."/>
            <person name="Roux S."/>
            <person name="Paez-Espino D."/>
            <person name="Jungbluth S."/>
            <person name="Walsh D.A."/>
            <person name="Denef V.J."/>
            <person name="McMahon K.D."/>
            <person name="Konstantinidis K.T."/>
            <person name="Eloe-Fadrosh E.A."/>
            <person name="Kyrpides N.C."/>
            <person name="Woyke T."/>
        </authorList>
    </citation>
    <scope>NUCLEOTIDE SEQUENCE</scope>
    <source>
        <strain evidence="2">GVMAG-M-3300021354-14</strain>
    </source>
</reference>
<organism evidence="2">
    <name type="scientific">viral metagenome</name>
    <dbReference type="NCBI Taxonomy" id="1070528"/>
    <lineage>
        <taxon>unclassified sequences</taxon>
        <taxon>metagenomes</taxon>
        <taxon>organismal metagenomes</taxon>
    </lineage>
</organism>
<dbReference type="AlphaFoldDB" id="A0A6C0CLB5"/>